<dbReference type="GO" id="GO:0016779">
    <property type="term" value="F:nucleotidyltransferase activity"/>
    <property type="evidence" value="ECO:0007669"/>
    <property type="project" value="InterPro"/>
</dbReference>
<dbReference type="GO" id="GO:0051607">
    <property type="term" value="P:defense response to virus"/>
    <property type="evidence" value="ECO:0007669"/>
    <property type="project" value="UniProtKB-KW"/>
</dbReference>
<comment type="caution">
    <text evidence="2">The sequence shown here is derived from an EMBL/GenBank/DDBJ whole genome shotgun (WGS) entry which is preliminary data.</text>
</comment>
<proteinExistence type="predicted"/>
<sequence>MNYLSERAQLRQSQLADLIEEACQHLEPSPYQREVAQQRYEGVGDWLAKSQDPLLAEIAIRLQGSVAIGTTVKPIGAAEYDVDLVAHVPDIDAVISPAMLKHRIGDRLRANGHYAPLLVEMPRCWRLDYANEFHLDITPSIPNPGCAMGGELVPDKALKSWKASNPMGYRAKFERRAKLQARIRSAFGRILDSTIAKDSVEPYPEEMKLKGLLRRTVQIAKRHRDLEFIDDTDGLAPLSIIVTTLASRAYEFCVGNFVYDHELDLIVDLLRRMPNSIETRVNGNRVEWYLWNQTTVGENFCEKWNKHPERATAFFEWHAKLVADVEKLAAARGLDDVRRLLGDVVGRAPANAALDALTARVSTARTGNRLSVTKPAGLIVGTAAGATPVRGNTFFGDPR</sequence>
<dbReference type="Pfam" id="PF18144">
    <property type="entry name" value="SMODS"/>
    <property type="match status" value="1"/>
</dbReference>
<reference evidence="2" key="1">
    <citation type="submission" date="2020-06" db="EMBL/GenBank/DDBJ databases">
        <title>Whole Genome Sequence of Bradyrhizobium sp. Strain 1S1.</title>
        <authorList>
            <person name="Bromfield E.S.P."/>
            <person name="Cloutier S."/>
        </authorList>
    </citation>
    <scope>NUCLEOTIDE SEQUENCE [LARGE SCALE GENOMIC DNA]</scope>
    <source>
        <strain evidence="2">1S1</strain>
    </source>
</reference>
<dbReference type="CDD" id="cd05400">
    <property type="entry name" value="NT_2-5OAS_ClassI-CCAase"/>
    <property type="match status" value="1"/>
</dbReference>
<dbReference type="AlphaFoldDB" id="A0A973WAV7"/>
<evidence type="ECO:0000256" key="1">
    <source>
        <dbReference type="ARBA" id="ARBA00023118"/>
    </source>
</evidence>
<name>A0A973WAV7_9BRAD</name>
<organism evidence="2">
    <name type="scientific">Bradyrhizobium septentrionale</name>
    <dbReference type="NCBI Taxonomy" id="1404411"/>
    <lineage>
        <taxon>Bacteria</taxon>
        <taxon>Pseudomonadati</taxon>
        <taxon>Pseudomonadota</taxon>
        <taxon>Alphaproteobacteria</taxon>
        <taxon>Hyphomicrobiales</taxon>
        <taxon>Nitrobacteraceae</taxon>
        <taxon>Bradyrhizobium</taxon>
    </lineage>
</organism>
<accession>A0A973WAV7</accession>
<dbReference type="InterPro" id="IPR006116">
    <property type="entry name" value="NT_2-5OAS_ClassI-CCAase"/>
</dbReference>
<evidence type="ECO:0000313" key="2">
    <source>
        <dbReference type="EMBL" id="NVI50284.1"/>
    </source>
</evidence>
<dbReference type="EMBL" id="JAAOLE020000002">
    <property type="protein sequence ID" value="NVI50284.1"/>
    <property type="molecule type" value="Genomic_DNA"/>
</dbReference>
<protein>
    <submittedName>
        <fullName evidence="2">Nucleotidyltransferase</fullName>
    </submittedName>
</protein>
<dbReference type="RefSeq" id="WP_176399282.1">
    <property type="nucleotide sequence ID" value="NZ_CP088287.1"/>
</dbReference>
<gene>
    <name evidence="2" type="ORF">HAP48_047210</name>
</gene>
<keyword evidence="1" id="KW-0051">Antiviral defense</keyword>